<organism evidence="1 2">
    <name type="scientific">Nocardia camponoti</name>
    <dbReference type="NCBI Taxonomy" id="1616106"/>
    <lineage>
        <taxon>Bacteria</taxon>
        <taxon>Bacillati</taxon>
        <taxon>Actinomycetota</taxon>
        <taxon>Actinomycetes</taxon>
        <taxon>Mycobacteriales</taxon>
        <taxon>Nocardiaceae</taxon>
        <taxon>Nocardia</taxon>
    </lineage>
</organism>
<reference evidence="1" key="2">
    <citation type="submission" date="2020-09" db="EMBL/GenBank/DDBJ databases">
        <authorList>
            <person name="Sun Q."/>
            <person name="Zhou Y."/>
        </authorList>
    </citation>
    <scope>NUCLEOTIDE SEQUENCE</scope>
    <source>
        <strain evidence="1">CGMCC 4.7278</strain>
    </source>
</reference>
<dbReference type="EMBL" id="BMMW01000001">
    <property type="protein sequence ID" value="GGK42558.1"/>
    <property type="molecule type" value="Genomic_DNA"/>
</dbReference>
<keyword evidence="2" id="KW-1185">Reference proteome</keyword>
<protein>
    <submittedName>
        <fullName evidence="1">Uncharacterized protein</fullName>
    </submittedName>
</protein>
<dbReference type="Proteomes" id="UP000612956">
    <property type="component" value="Unassembled WGS sequence"/>
</dbReference>
<evidence type="ECO:0000313" key="1">
    <source>
        <dbReference type="EMBL" id="GGK42558.1"/>
    </source>
</evidence>
<dbReference type="AlphaFoldDB" id="A0A917QBS7"/>
<reference evidence="1" key="1">
    <citation type="journal article" date="2014" name="Int. J. Syst. Evol. Microbiol.">
        <title>Complete genome sequence of Corynebacterium casei LMG S-19264T (=DSM 44701T), isolated from a smear-ripened cheese.</title>
        <authorList>
            <consortium name="US DOE Joint Genome Institute (JGI-PGF)"/>
            <person name="Walter F."/>
            <person name="Albersmeier A."/>
            <person name="Kalinowski J."/>
            <person name="Ruckert C."/>
        </authorList>
    </citation>
    <scope>NUCLEOTIDE SEQUENCE</scope>
    <source>
        <strain evidence="1">CGMCC 4.7278</strain>
    </source>
</reference>
<gene>
    <name evidence="1" type="ORF">GCM10011591_12690</name>
</gene>
<evidence type="ECO:0000313" key="2">
    <source>
        <dbReference type="Proteomes" id="UP000612956"/>
    </source>
</evidence>
<name>A0A917QBS7_9NOCA</name>
<sequence>MLLTTAGMIIGGAVAIDSLEGQGLEPSPRPADYSIVVHRPATEHPQDTSLAVVRGLLTTDDTVARPASLSTGR</sequence>
<accession>A0A917QBS7</accession>
<comment type="caution">
    <text evidence="1">The sequence shown here is derived from an EMBL/GenBank/DDBJ whole genome shotgun (WGS) entry which is preliminary data.</text>
</comment>
<proteinExistence type="predicted"/>